<accession>A0A7J7NYF1</accession>
<reference evidence="2 3" key="1">
    <citation type="journal article" date="2020" name="IScience">
        <title>Genome Sequencing of the Endangered Kingdonia uniflora (Circaeasteraceae, Ranunculales) Reveals Potential Mechanisms of Evolutionary Specialization.</title>
        <authorList>
            <person name="Sun Y."/>
            <person name="Deng T."/>
            <person name="Zhang A."/>
            <person name="Moore M.J."/>
            <person name="Landis J.B."/>
            <person name="Lin N."/>
            <person name="Zhang H."/>
            <person name="Zhang X."/>
            <person name="Huang J."/>
            <person name="Zhang X."/>
            <person name="Sun H."/>
            <person name="Wang H."/>
        </authorList>
    </citation>
    <scope>NUCLEOTIDE SEQUENCE [LARGE SCALE GENOMIC DNA]</scope>
    <source>
        <strain evidence="2">TB1705</strain>
        <tissue evidence="2">Leaf</tissue>
    </source>
</reference>
<feature type="non-terminal residue" evidence="2">
    <location>
        <position position="76"/>
    </location>
</feature>
<gene>
    <name evidence="2" type="ORF">GIB67_024848</name>
</gene>
<dbReference type="EMBL" id="JACGCM010000440">
    <property type="protein sequence ID" value="KAF6172226.1"/>
    <property type="molecule type" value="Genomic_DNA"/>
</dbReference>
<sequence length="76" mass="8907">HLLKCLTTLESKVPHKIFDLQQCLTDLELSLKRQGLVLDSKTQPSFFTIGHLLVFLIGRLRFGRPINFFFHKKLNR</sequence>
<feature type="transmembrane region" description="Helical" evidence="1">
    <location>
        <begin position="45"/>
        <end position="62"/>
    </location>
</feature>
<keyword evidence="1" id="KW-1133">Transmembrane helix</keyword>
<evidence type="ECO:0000256" key="1">
    <source>
        <dbReference type="SAM" id="Phobius"/>
    </source>
</evidence>
<feature type="non-terminal residue" evidence="2">
    <location>
        <position position="1"/>
    </location>
</feature>
<proteinExistence type="predicted"/>
<keyword evidence="3" id="KW-1185">Reference proteome</keyword>
<keyword evidence="1" id="KW-0472">Membrane</keyword>
<organism evidence="2 3">
    <name type="scientific">Kingdonia uniflora</name>
    <dbReference type="NCBI Taxonomy" id="39325"/>
    <lineage>
        <taxon>Eukaryota</taxon>
        <taxon>Viridiplantae</taxon>
        <taxon>Streptophyta</taxon>
        <taxon>Embryophyta</taxon>
        <taxon>Tracheophyta</taxon>
        <taxon>Spermatophyta</taxon>
        <taxon>Magnoliopsida</taxon>
        <taxon>Ranunculales</taxon>
        <taxon>Circaeasteraceae</taxon>
        <taxon>Kingdonia</taxon>
    </lineage>
</organism>
<comment type="caution">
    <text evidence="2">The sequence shown here is derived from an EMBL/GenBank/DDBJ whole genome shotgun (WGS) entry which is preliminary data.</text>
</comment>
<keyword evidence="1" id="KW-0812">Transmembrane</keyword>
<evidence type="ECO:0000313" key="3">
    <source>
        <dbReference type="Proteomes" id="UP000541444"/>
    </source>
</evidence>
<protein>
    <submittedName>
        <fullName evidence="2">Uncharacterized protein</fullName>
    </submittedName>
</protein>
<dbReference type="Proteomes" id="UP000541444">
    <property type="component" value="Unassembled WGS sequence"/>
</dbReference>
<dbReference type="AlphaFoldDB" id="A0A7J7NYF1"/>
<name>A0A7J7NYF1_9MAGN</name>
<evidence type="ECO:0000313" key="2">
    <source>
        <dbReference type="EMBL" id="KAF6172226.1"/>
    </source>
</evidence>